<organism evidence="5 6">
    <name type="scientific">Actinoallomurus oryzae</name>
    <dbReference type="NCBI Taxonomy" id="502180"/>
    <lineage>
        <taxon>Bacteria</taxon>
        <taxon>Bacillati</taxon>
        <taxon>Actinomycetota</taxon>
        <taxon>Actinomycetes</taxon>
        <taxon>Streptosporangiales</taxon>
        <taxon>Thermomonosporaceae</taxon>
        <taxon>Actinoallomurus</taxon>
    </lineage>
</organism>
<dbReference type="EC" id="2.4.2.1" evidence="3"/>
<dbReference type="InterPro" id="IPR035994">
    <property type="entry name" value="Nucleoside_phosphorylase_sf"/>
</dbReference>
<evidence type="ECO:0000256" key="1">
    <source>
        <dbReference type="ARBA" id="ARBA00022676"/>
    </source>
</evidence>
<gene>
    <name evidence="5" type="ORF">GCM10023191_012180</name>
</gene>
<sequence length="272" mass="29094">MHAEIGVIGGSGFYSFLDDIEEVEVTTPYGPPSDPIAIGTLPGGDRGAGRRVAFLPRHGRDHRFPPHKIPYRANLWALRSLGVRQVVAPSAVGSLTTAYGPGTLCVPDQLIDRTHGRAQTYYEEGGAIHVSFADPYCPAGRRTAVEAATAAGWQPVDGGTLVVVEGPRFSTRAESQWFAGQGWTLVGMTGHPEAVLARELALCYIPACLVTDLDAGIEVGTGVTHEEVLRVFAENVDRLRGLVTDIVTGLPTERECLCPQALDGLKLPFDLP</sequence>
<keyword evidence="1 3" id="KW-0328">Glycosyltransferase</keyword>
<dbReference type="SUPFAM" id="SSF53167">
    <property type="entry name" value="Purine and uridine phosphorylases"/>
    <property type="match status" value="1"/>
</dbReference>
<evidence type="ECO:0000256" key="2">
    <source>
        <dbReference type="ARBA" id="ARBA00022679"/>
    </source>
</evidence>
<feature type="binding site" evidence="3">
    <location>
        <position position="11"/>
    </location>
    <ligand>
        <name>phosphate</name>
        <dbReference type="ChEBI" id="CHEBI:43474"/>
    </ligand>
</feature>
<comment type="catalytic activity">
    <reaction evidence="3">
        <text>a purine D-ribonucleoside + phosphate = a purine nucleobase + alpha-D-ribose 1-phosphate</text>
        <dbReference type="Rhea" id="RHEA:19805"/>
        <dbReference type="ChEBI" id="CHEBI:26386"/>
        <dbReference type="ChEBI" id="CHEBI:43474"/>
        <dbReference type="ChEBI" id="CHEBI:57720"/>
        <dbReference type="ChEBI" id="CHEBI:142355"/>
        <dbReference type="EC" id="2.4.2.1"/>
    </reaction>
</comment>
<reference evidence="6" key="1">
    <citation type="journal article" date="2019" name="Int. J. Syst. Evol. Microbiol.">
        <title>The Global Catalogue of Microorganisms (GCM) 10K type strain sequencing project: providing services to taxonomists for standard genome sequencing and annotation.</title>
        <authorList>
            <consortium name="The Broad Institute Genomics Platform"/>
            <consortium name="The Broad Institute Genome Sequencing Center for Infectious Disease"/>
            <person name="Wu L."/>
            <person name="Ma J."/>
        </authorList>
    </citation>
    <scope>NUCLEOTIDE SEQUENCE [LARGE SCALE GENOMIC DNA]</scope>
    <source>
        <strain evidence="6">JCM 17933</strain>
    </source>
</reference>
<dbReference type="InterPro" id="IPR018099">
    <property type="entry name" value="Purine_phosphorylase-2_CS"/>
</dbReference>
<dbReference type="Gene3D" id="3.40.50.1580">
    <property type="entry name" value="Nucleoside phosphorylase domain"/>
    <property type="match status" value="1"/>
</dbReference>
<dbReference type="InterPro" id="IPR000845">
    <property type="entry name" value="Nucleoside_phosphorylase_d"/>
</dbReference>
<comment type="caution">
    <text evidence="5">The sequence shown here is derived from an EMBL/GenBank/DDBJ whole genome shotgun (WGS) entry which is preliminary data.</text>
</comment>
<feature type="site" description="Important for substrate specificity" evidence="3">
    <location>
        <position position="225"/>
    </location>
</feature>
<dbReference type="PANTHER" id="PTHR42679:SF2">
    <property type="entry name" value="S-METHYL-5'-THIOADENOSINE PHOSPHORYLASE"/>
    <property type="match status" value="1"/>
</dbReference>
<feature type="binding site" evidence="3">
    <location>
        <begin position="90"/>
        <end position="91"/>
    </location>
    <ligand>
        <name>phosphate</name>
        <dbReference type="ChEBI" id="CHEBI:43474"/>
    </ligand>
</feature>
<dbReference type="Pfam" id="PF01048">
    <property type="entry name" value="PNP_UDP_1"/>
    <property type="match status" value="1"/>
</dbReference>
<evidence type="ECO:0000256" key="3">
    <source>
        <dbReference type="HAMAP-Rule" id="MF_01963"/>
    </source>
</evidence>
<dbReference type="EMBL" id="BAABHF010000010">
    <property type="protein sequence ID" value="GAA4486312.1"/>
    <property type="molecule type" value="Genomic_DNA"/>
</dbReference>
<dbReference type="Proteomes" id="UP001500503">
    <property type="component" value="Unassembled WGS sequence"/>
</dbReference>
<evidence type="ECO:0000259" key="4">
    <source>
        <dbReference type="Pfam" id="PF01048"/>
    </source>
</evidence>
<feature type="site" description="Important for substrate specificity" evidence="3">
    <location>
        <position position="170"/>
    </location>
</feature>
<feature type="binding site" evidence="3">
    <location>
        <position position="189"/>
    </location>
    <ligand>
        <name>phosphate</name>
        <dbReference type="ChEBI" id="CHEBI:43474"/>
    </ligand>
</feature>
<comment type="pathway">
    <text evidence="3">Purine metabolism; purine nucleoside salvage.</text>
</comment>
<comment type="subunit">
    <text evidence="3">Homohexamer. Dimer of a homotrimer.</text>
</comment>
<dbReference type="NCBIfam" id="TIGR01694">
    <property type="entry name" value="MTAP"/>
    <property type="match status" value="1"/>
</dbReference>
<keyword evidence="6" id="KW-1185">Reference proteome</keyword>
<proteinExistence type="inferred from homology"/>
<keyword evidence="3" id="KW-0660">Purine salvage</keyword>
<accession>A0ABP8PHJ3</accession>
<feature type="binding site" evidence="3">
    <location>
        <begin position="212"/>
        <end position="214"/>
    </location>
    <ligand>
        <name>substrate</name>
    </ligand>
</feature>
<dbReference type="NCBIfam" id="NF005876">
    <property type="entry name" value="PRK07823.1"/>
    <property type="match status" value="1"/>
</dbReference>
<evidence type="ECO:0000313" key="6">
    <source>
        <dbReference type="Proteomes" id="UP001500503"/>
    </source>
</evidence>
<dbReference type="InterPro" id="IPR010044">
    <property type="entry name" value="MTAP"/>
</dbReference>
<dbReference type="NCBIfam" id="NF006599">
    <property type="entry name" value="PRK09136.1"/>
    <property type="match status" value="1"/>
</dbReference>
<dbReference type="PROSITE" id="PS01240">
    <property type="entry name" value="PNP_MTAP_2"/>
    <property type="match status" value="1"/>
</dbReference>
<name>A0ABP8PHJ3_9ACTN</name>
<feature type="binding site" evidence="3">
    <location>
        <position position="188"/>
    </location>
    <ligand>
        <name>substrate</name>
    </ligand>
</feature>
<evidence type="ECO:0000313" key="5">
    <source>
        <dbReference type="EMBL" id="GAA4486312.1"/>
    </source>
</evidence>
<comment type="miscellaneous">
    <text evidence="3">Although this enzyme belongs to the family of MTA phosphorylases based on sequence homology, it lacks several conserved amino acids in the substrate binding pocket that confer specificity towards MTA.</text>
</comment>
<dbReference type="CDD" id="cd09010">
    <property type="entry name" value="MTAP_SsMTAPII_like_MTIP"/>
    <property type="match status" value="1"/>
</dbReference>
<keyword evidence="2 3" id="KW-0808">Transferase</keyword>
<dbReference type="HAMAP" id="MF_01963">
    <property type="entry name" value="MTAP"/>
    <property type="match status" value="1"/>
</dbReference>
<comment type="similarity">
    <text evidence="3">Belongs to the PNP/MTAP phosphorylase family. MTAP subfamily.</text>
</comment>
<feature type="domain" description="Nucleoside phosphorylase" evidence="4">
    <location>
        <begin position="4"/>
        <end position="247"/>
    </location>
</feature>
<feature type="binding site" evidence="3">
    <location>
        <begin position="57"/>
        <end position="58"/>
    </location>
    <ligand>
        <name>phosphate</name>
        <dbReference type="ChEBI" id="CHEBI:43474"/>
    </ligand>
</feature>
<dbReference type="PANTHER" id="PTHR42679">
    <property type="entry name" value="S-METHYL-5'-THIOADENOSINE PHOSPHORYLASE"/>
    <property type="match status" value="1"/>
</dbReference>
<comment type="function">
    <text evidence="3">Purine nucleoside phosphorylase involved in purine salvage.</text>
</comment>
<dbReference type="RefSeq" id="WP_345458477.1">
    <property type="nucleotide sequence ID" value="NZ_BAABHF010000010.1"/>
</dbReference>
<protein>
    <recommendedName>
        <fullName evidence="3">Purine nucleoside phosphorylase</fullName>
        <shortName evidence="3">PNP</shortName>
        <ecNumber evidence="3">2.4.2.1</ecNumber>
    </recommendedName>
</protein>